<reference evidence="1 2" key="1">
    <citation type="submission" date="2019-04" db="EMBL/GenBank/DDBJ databases">
        <authorList>
            <person name="Liu Q."/>
            <person name="Xin Y.-H."/>
        </authorList>
    </citation>
    <scope>NUCLEOTIDE SEQUENCE [LARGE SCALE GENOMIC DNA]</scope>
    <source>
        <strain evidence="1 2">AM23</strain>
    </source>
</reference>
<accession>A0A4S5E8W0</accession>
<dbReference type="GO" id="GO:0016627">
    <property type="term" value="F:oxidoreductase activity, acting on the CH-CH group of donors"/>
    <property type="evidence" value="ECO:0007669"/>
    <property type="project" value="InterPro"/>
</dbReference>
<keyword evidence="2" id="KW-1185">Reference proteome</keyword>
<dbReference type="Gene3D" id="2.40.110.10">
    <property type="entry name" value="Butyryl-CoA Dehydrogenase, subunit A, domain 2"/>
    <property type="match status" value="1"/>
</dbReference>
<comment type="caution">
    <text evidence="1">The sequence shown here is derived from an EMBL/GenBank/DDBJ whole genome shotgun (WGS) entry which is preliminary data.</text>
</comment>
<dbReference type="InterPro" id="IPR046373">
    <property type="entry name" value="Acyl-CoA_Oxase/DH_mid-dom_sf"/>
</dbReference>
<evidence type="ECO:0000313" key="2">
    <source>
        <dbReference type="Proteomes" id="UP000305233"/>
    </source>
</evidence>
<protein>
    <submittedName>
        <fullName evidence="1">Acyl-CoA dehydrogenase</fullName>
    </submittedName>
</protein>
<dbReference type="Proteomes" id="UP000305233">
    <property type="component" value="Unassembled WGS sequence"/>
</dbReference>
<dbReference type="EMBL" id="SSWH01000002">
    <property type="protein sequence ID" value="THJ67992.1"/>
    <property type="molecule type" value="Genomic_DNA"/>
</dbReference>
<dbReference type="OrthoDB" id="107064at2"/>
<evidence type="ECO:0000313" key="1">
    <source>
        <dbReference type="EMBL" id="THJ67992.1"/>
    </source>
</evidence>
<proteinExistence type="predicted"/>
<sequence length="350" mass="36321">MTLQGEKLDREGSLQALTDRAEAARSSISDALALAADLGPVAPLPGSGRTADAWRLLTTLAAVDLSVARAVEPHLDALAILAQAGLADRIEDDGTHTGTWGVFAAEGPGVAVVASPGPDGWRLTGTKPWCSLADHLHRAIVTAHVGDGERRAFAVDLRSDAVTIDPPDAWVSRGLPSITSCSVHFDAATAIPVGGTNWYLHRDGFAWGGIGVAACWFGGALGVARTMLTSAGRRAPDQIGLLHLGRVDAALHEARTVLAEAADAVDSGRASGQDGALLAARVRSTVFRCAELVLEAAAHGLGPAPLAFDEAHAARVADLTLYLRQHHAERDDAALGGRVLARAAEGDVEW</sequence>
<gene>
    <name evidence="1" type="ORF">E8P82_04000</name>
</gene>
<dbReference type="AlphaFoldDB" id="A0A4S5E8W0"/>
<name>A0A4S5E8W0_9MICC</name>
<dbReference type="SUPFAM" id="SSF56645">
    <property type="entry name" value="Acyl-CoA dehydrogenase NM domain-like"/>
    <property type="match status" value="1"/>
</dbReference>
<dbReference type="InterPro" id="IPR009100">
    <property type="entry name" value="AcylCoA_DH/oxidase_NM_dom_sf"/>
</dbReference>
<dbReference type="RefSeq" id="WP_136453189.1">
    <property type="nucleotide sequence ID" value="NZ_SSWH01000002.1"/>
</dbReference>
<organism evidence="1 2">
    <name type="scientific">Arthrobacter echini</name>
    <dbReference type="NCBI Taxonomy" id="1529066"/>
    <lineage>
        <taxon>Bacteria</taxon>
        <taxon>Bacillati</taxon>
        <taxon>Actinomycetota</taxon>
        <taxon>Actinomycetes</taxon>
        <taxon>Micrococcales</taxon>
        <taxon>Micrococcaceae</taxon>
        <taxon>Arthrobacter</taxon>
    </lineage>
</organism>